<feature type="transmembrane region" description="Helical" evidence="7">
    <location>
        <begin position="21"/>
        <end position="39"/>
    </location>
</feature>
<evidence type="ECO:0000313" key="8">
    <source>
        <dbReference type="EMBL" id="SCY02620.1"/>
    </source>
</evidence>
<dbReference type="PIRSF" id="PIRSF006102">
    <property type="entry name" value="NQR_DE"/>
    <property type="match status" value="1"/>
</dbReference>
<evidence type="ECO:0000256" key="2">
    <source>
        <dbReference type="ARBA" id="ARBA00022448"/>
    </source>
</evidence>
<dbReference type="NCBIfam" id="NF006777">
    <property type="entry name" value="PRK09292.1"/>
    <property type="match status" value="1"/>
</dbReference>
<dbReference type="AlphaFoldDB" id="A0A1G5CK19"/>
<feature type="transmembrane region" description="Helical" evidence="7">
    <location>
        <begin position="171"/>
        <end position="193"/>
    </location>
</feature>
<dbReference type="GO" id="GO:0012505">
    <property type="term" value="C:endomembrane system"/>
    <property type="evidence" value="ECO:0007669"/>
    <property type="project" value="UniProtKB-SubCell"/>
</dbReference>
<dbReference type="RefSeq" id="WP_091539963.1">
    <property type="nucleotide sequence ID" value="NZ_FMUS01000003.1"/>
</dbReference>
<keyword evidence="9" id="KW-1185">Reference proteome</keyword>
<dbReference type="OrthoDB" id="9790976at2"/>
<keyword evidence="4" id="KW-1278">Translocase</keyword>
<proteinExistence type="predicted"/>
<feature type="transmembrane region" description="Helical" evidence="7">
    <location>
        <begin position="130"/>
        <end position="151"/>
    </location>
</feature>
<keyword evidence="6 7" id="KW-0472">Membrane</keyword>
<accession>A0A1G5CK19</accession>
<dbReference type="STRING" id="1120976.SAMN03080606_00683"/>
<evidence type="ECO:0000256" key="7">
    <source>
        <dbReference type="SAM" id="Phobius"/>
    </source>
</evidence>
<protein>
    <submittedName>
        <fullName evidence="8">Na+-transporting NADH:ubiquinone oxidoreductase subunit D</fullName>
    </submittedName>
</protein>
<dbReference type="PANTHER" id="PTHR30586">
    <property type="entry name" value="ELECTRON TRANSPORT COMPLEX PROTEIN RNFE"/>
    <property type="match status" value="1"/>
</dbReference>
<dbReference type="EMBL" id="FMUS01000003">
    <property type="protein sequence ID" value="SCY02620.1"/>
    <property type="molecule type" value="Genomic_DNA"/>
</dbReference>
<evidence type="ECO:0000256" key="6">
    <source>
        <dbReference type="ARBA" id="ARBA00023136"/>
    </source>
</evidence>
<keyword evidence="8" id="KW-0830">Ubiquinone</keyword>
<dbReference type="InterPro" id="IPR003667">
    <property type="entry name" value="NqrDE/RnfAE"/>
</dbReference>
<evidence type="ECO:0000256" key="3">
    <source>
        <dbReference type="ARBA" id="ARBA00022692"/>
    </source>
</evidence>
<comment type="subcellular location">
    <subcellularLocation>
        <location evidence="1">Endomembrane system</location>
        <topology evidence="1">Multi-pass membrane protein</topology>
    </subcellularLocation>
</comment>
<feature type="transmembrane region" description="Helical" evidence="7">
    <location>
        <begin position="74"/>
        <end position="94"/>
    </location>
</feature>
<organism evidence="8 9">
    <name type="scientific">Alkaliphilus peptidifermentans DSM 18978</name>
    <dbReference type="NCBI Taxonomy" id="1120976"/>
    <lineage>
        <taxon>Bacteria</taxon>
        <taxon>Bacillati</taxon>
        <taxon>Bacillota</taxon>
        <taxon>Clostridia</taxon>
        <taxon>Peptostreptococcales</taxon>
        <taxon>Natronincolaceae</taxon>
        <taxon>Alkaliphilus</taxon>
    </lineage>
</organism>
<dbReference type="NCBIfam" id="NF009070">
    <property type="entry name" value="PRK12405.1"/>
    <property type="match status" value="1"/>
</dbReference>
<evidence type="ECO:0000256" key="5">
    <source>
        <dbReference type="ARBA" id="ARBA00022989"/>
    </source>
</evidence>
<evidence type="ECO:0000313" key="9">
    <source>
        <dbReference type="Proteomes" id="UP000198636"/>
    </source>
</evidence>
<evidence type="ECO:0000256" key="1">
    <source>
        <dbReference type="ARBA" id="ARBA00004127"/>
    </source>
</evidence>
<dbReference type="Proteomes" id="UP000198636">
    <property type="component" value="Unassembled WGS sequence"/>
</dbReference>
<dbReference type="Pfam" id="PF02508">
    <property type="entry name" value="Rnf-Nqr"/>
    <property type="match status" value="1"/>
</dbReference>
<keyword evidence="5 7" id="KW-1133">Transmembrane helix</keyword>
<dbReference type="GO" id="GO:0005886">
    <property type="term" value="C:plasma membrane"/>
    <property type="evidence" value="ECO:0007669"/>
    <property type="project" value="TreeGrafter"/>
</dbReference>
<sequence length="216" mass="23889">MIKIKEIKNIFSMAIFKDNPIYRQILGICSALAVTNLMLNSLVMGIGLIFVTSFSSLTVSFIRRYTPKHIRMMVQTLIISAYVIIVDIILKAYYPTMSEALGPYVGLIITNCIIMGRCESFAQKNPPLPAFLDGVASGIGYTFVLLTIAFFRELLGFGTLFGIQVVGSWWPNWIFMIMPPGAFFMLAILIWVANSLVPEAEEESLSPATVKAGGVE</sequence>
<keyword evidence="3 7" id="KW-0812">Transmembrane</keyword>
<reference evidence="8 9" key="1">
    <citation type="submission" date="2016-10" db="EMBL/GenBank/DDBJ databases">
        <authorList>
            <person name="de Groot N.N."/>
        </authorList>
    </citation>
    <scope>NUCLEOTIDE SEQUENCE [LARGE SCALE GENOMIC DNA]</scope>
    <source>
        <strain evidence="8 9">DSM 18978</strain>
    </source>
</reference>
<feature type="transmembrane region" description="Helical" evidence="7">
    <location>
        <begin position="45"/>
        <end position="62"/>
    </location>
</feature>
<name>A0A1G5CK19_9FIRM</name>
<dbReference type="PANTHER" id="PTHR30586:SF1">
    <property type="entry name" value="NA(+)-TRANSLOCATING NADH-QUINONE REDUCTASE SUBUNIT D"/>
    <property type="match status" value="1"/>
</dbReference>
<keyword evidence="2" id="KW-0813">Transport</keyword>
<gene>
    <name evidence="8" type="ORF">SAMN03080606_00683</name>
</gene>
<evidence type="ECO:0000256" key="4">
    <source>
        <dbReference type="ARBA" id="ARBA00022967"/>
    </source>
</evidence>